<feature type="region of interest" description="Disordered" evidence="1">
    <location>
        <begin position="19"/>
        <end position="54"/>
    </location>
</feature>
<dbReference type="EMBL" id="JACBYQ010000001">
    <property type="protein sequence ID" value="NYE95151.1"/>
    <property type="molecule type" value="Genomic_DNA"/>
</dbReference>
<evidence type="ECO:0000313" key="3">
    <source>
        <dbReference type="EMBL" id="NYE95151.1"/>
    </source>
</evidence>
<keyword evidence="4" id="KW-1185">Reference proteome</keyword>
<proteinExistence type="predicted"/>
<dbReference type="Proteomes" id="UP000521748">
    <property type="component" value="Unassembled WGS sequence"/>
</dbReference>
<evidence type="ECO:0000259" key="2">
    <source>
        <dbReference type="Pfam" id="PF19575"/>
    </source>
</evidence>
<dbReference type="RefSeq" id="WP_179388829.1">
    <property type="nucleotide sequence ID" value="NZ_JACBYQ010000001.1"/>
</dbReference>
<comment type="caution">
    <text evidence="3">The sequence shown here is derived from an EMBL/GenBank/DDBJ whole genome shotgun (WGS) entry which is preliminary data.</text>
</comment>
<evidence type="ECO:0000256" key="1">
    <source>
        <dbReference type="SAM" id="MobiDB-lite"/>
    </source>
</evidence>
<organism evidence="3 4">
    <name type="scientific">Psychromicrobium silvestre</name>
    <dbReference type="NCBI Taxonomy" id="1645614"/>
    <lineage>
        <taxon>Bacteria</taxon>
        <taxon>Bacillati</taxon>
        <taxon>Actinomycetota</taxon>
        <taxon>Actinomycetes</taxon>
        <taxon>Micrococcales</taxon>
        <taxon>Micrococcaceae</taxon>
        <taxon>Psychromicrobium</taxon>
    </lineage>
</organism>
<accession>A0A7Y9S7K4</accession>
<feature type="domain" description="Helix-turn-helix" evidence="2">
    <location>
        <begin position="135"/>
        <end position="177"/>
    </location>
</feature>
<reference evidence="3 4" key="1">
    <citation type="submission" date="2020-07" db="EMBL/GenBank/DDBJ databases">
        <title>Sequencing the genomes of 1000 actinobacteria strains.</title>
        <authorList>
            <person name="Klenk H.-P."/>
        </authorList>
    </citation>
    <scope>NUCLEOTIDE SEQUENCE [LARGE SCALE GENOMIC DNA]</scope>
    <source>
        <strain evidence="3 4">DSM 102047</strain>
    </source>
</reference>
<gene>
    <name evidence="3" type="ORF">FHU41_001372</name>
</gene>
<dbReference type="AlphaFoldDB" id="A0A7Y9S7K4"/>
<dbReference type="InterPro" id="IPR045745">
    <property type="entry name" value="HTH_58_Actinobacteria-type"/>
</dbReference>
<name>A0A7Y9S7K4_9MICC</name>
<protein>
    <recommendedName>
        <fullName evidence="2">Helix-turn-helix domain-containing protein</fullName>
    </recommendedName>
</protein>
<sequence length="228" mass="25346">MRVNKCALVSIESYESPEPWRATGSLRTEGRDIDLSRQPGLQQRQRDHQKGEATIRPTEPFAALAPAPASTDVRCSSTSEIVEVLPAYSNRGRHYETRFDKILATTTNLAAPRRSRKLTAKYSAKIVHRLTAADQSDIAARYQQGRSSRQLAETYGISKTSIIIVLREAGVPIRRQGLGDFQTGDITERYRAGASLAAIGKVHGVSADTVRKLLLKQRITLRNPWDHP</sequence>
<feature type="compositionally biased region" description="Basic and acidic residues" evidence="1">
    <location>
        <begin position="44"/>
        <end position="53"/>
    </location>
</feature>
<dbReference type="Pfam" id="PF19575">
    <property type="entry name" value="HTH_58"/>
    <property type="match status" value="1"/>
</dbReference>
<dbReference type="Gene3D" id="1.10.10.60">
    <property type="entry name" value="Homeodomain-like"/>
    <property type="match status" value="1"/>
</dbReference>
<evidence type="ECO:0000313" key="4">
    <source>
        <dbReference type="Proteomes" id="UP000521748"/>
    </source>
</evidence>